<reference evidence="1 2" key="1">
    <citation type="submission" date="2021-05" db="EMBL/GenBank/DDBJ databases">
        <title>Ecology and evolution of chlamydial symbionts of arthropods.</title>
        <authorList>
            <person name="Halter T."/>
            <person name="Sixt B.S."/>
            <person name="Toenshoff E.R."/>
            <person name="Koestlbacher S."/>
            <person name="Schulz F."/>
            <person name="Kostanjsek R."/>
            <person name="Collingro A."/>
            <person name="Hendrickx F."/>
            <person name="Horn M."/>
        </authorList>
    </citation>
    <scope>NUCLEOTIDE SEQUENCE [LARGE SCALE GENOMIC DNA]</scope>
    <source>
        <strain evidence="1 2">15C</strain>
    </source>
</reference>
<evidence type="ECO:0000313" key="1">
    <source>
        <dbReference type="EMBL" id="QZA58218.1"/>
    </source>
</evidence>
<dbReference type="Proteomes" id="UP000822862">
    <property type="component" value="Chromosome"/>
</dbReference>
<evidence type="ECO:0000313" key="2">
    <source>
        <dbReference type="Proteomes" id="UP000822862"/>
    </source>
</evidence>
<name>A0ABX8Z1N4_9BACT</name>
<accession>A0ABX8Z1N4</accession>
<protein>
    <submittedName>
        <fullName evidence="1">Uncharacterized protein</fullName>
    </submittedName>
</protein>
<organism evidence="1 2">
    <name type="scientific">Candidatus Rhabdochlamydia porcellionis</name>
    <dbReference type="NCBI Taxonomy" id="225148"/>
    <lineage>
        <taxon>Bacteria</taxon>
        <taxon>Pseudomonadati</taxon>
        <taxon>Chlamydiota</taxon>
        <taxon>Chlamydiia</taxon>
        <taxon>Parachlamydiales</taxon>
        <taxon>Candidatus Rhabdochlamydiaceae</taxon>
        <taxon>Candidatus Rhabdochlamydia</taxon>
    </lineage>
</organism>
<keyword evidence="2" id="KW-1185">Reference proteome</keyword>
<proteinExistence type="predicted"/>
<gene>
    <name evidence="1" type="ORF">RHAB15C_0000088</name>
</gene>
<dbReference type="RefSeq" id="WP_194845065.1">
    <property type="nucleotide sequence ID" value="NZ_CP075585.1"/>
</dbReference>
<dbReference type="EMBL" id="CP075585">
    <property type="protein sequence ID" value="QZA58218.1"/>
    <property type="molecule type" value="Genomic_DNA"/>
</dbReference>
<sequence>MIGSIIFGTVTAPAWIAIDANFYILFFTEQAKADWIHAKAGTIDTQEHIYDLNEGAISKAKHGHEKWKNQVE</sequence>